<evidence type="ECO:0000313" key="1">
    <source>
        <dbReference type="EMBL" id="MET3654711.1"/>
    </source>
</evidence>
<proteinExistence type="predicted"/>
<reference evidence="1 2" key="1">
    <citation type="submission" date="2024-06" db="EMBL/GenBank/DDBJ databases">
        <title>Sorghum-associated microbial communities from plants grown in Nebraska, USA.</title>
        <authorList>
            <person name="Schachtman D."/>
        </authorList>
    </citation>
    <scope>NUCLEOTIDE SEQUENCE [LARGE SCALE GENOMIC DNA]</scope>
    <source>
        <strain evidence="1 2">1073</strain>
    </source>
</reference>
<dbReference type="RefSeq" id="WP_354016052.1">
    <property type="nucleotide sequence ID" value="NZ_JBEPMU010000008.1"/>
</dbReference>
<accession>A0ABV2K0V2</accession>
<comment type="caution">
    <text evidence="1">The sequence shown here is derived from an EMBL/GenBank/DDBJ whole genome shotgun (WGS) entry which is preliminary data.</text>
</comment>
<dbReference type="Proteomes" id="UP001549184">
    <property type="component" value="Unassembled WGS sequence"/>
</dbReference>
<keyword evidence="2" id="KW-1185">Reference proteome</keyword>
<name>A0ABV2K0V2_9GAMM</name>
<gene>
    <name evidence="1" type="ORF">ABIC75_004459</name>
</gene>
<evidence type="ECO:0000313" key="2">
    <source>
        <dbReference type="Proteomes" id="UP001549184"/>
    </source>
</evidence>
<sequence length="88" mass="10135">MGEPAVMPACEPAASAPTGLSRAHEAALYEASRRVSSWAVMWLECGWIKDECRRDVLAWLEAIPEPWWRRFRIDDAKERPARRRPSRA</sequence>
<dbReference type="EMBL" id="JBEPMU010000008">
    <property type="protein sequence ID" value="MET3654711.1"/>
    <property type="molecule type" value="Genomic_DNA"/>
</dbReference>
<organism evidence="1 2">
    <name type="scientific">Dyella japonica</name>
    <dbReference type="NCBI Taxonomy" id="231455"/>
    <lineage>
        <taxon>Bacteria</taxon>
        <taxon>Pseudomonadati</taxon>
        <taxon>Pseudomonadota</taxon>
        <taxon>Gammaproteobacteria</taxon>
        <taxon>Lysobacterales</taxon>
        <taxon>Rhodanobacteraceae</taxon>
        <taxon>Dyella</taxon>
    </lineage>
</organism>
<protein>
    <submittedName>
        <fullName evidence="1">Uncharacterized protein</fullName>
    </submittedName>
</protein>